<dbReference type="OMA" id="AWIYINE"/>
<keyword evidence="3" id="KW-1185">Reference proteome</keyword>
<sequence>MKNGLITSGYNFEHERGQSATGVDAYIKTFGVSENEAIEEPKKMIENAWIYINEGCLKLGEVSMDLLAPILNLSRMIPVVYWYDDGFTFPGKTPKEYINLLFVGYVPM</sequence>
<dbReference type="AlphaFoldDB" id="A0A103XJX3"/>
<dbReference type="STRING" id="59895.A0A103XJX3"/>
<dbReference type="SUPFAM" id="SSF48576">
    <property type="entry name" value="Terpenoid synthases"/>
    <property type="match status" value="1"/>
</dbReference>
<name>A0A103XJX3_CYNCS</name>
<evidence type="ECO:0000259" key="1">
    <source>
        <dbReference type="Pfam" id="PF03936"/>
    </source>
</evidence>
<organism evidence="2 3">
    <name type="scientific">Cynara cardunculus var. scolymus</name>
    <name type="common">Globe artichoke</name>
    <name type="synonym">Cynara scolymus</name>
    <dbReference type="NCBI Taxonomy" id="59895"/>
    <lineage>
        <taxon>Eukaryota</taxon>
        <taxon>Viridiplantae</taxon>
        <taxon>Streptophyta</taxon>
        <taxon>Embryophyta</taxon>
        <taxon>Tracheophyta</taxon>
        <taxon>Spermatophyta</taxon>
        <taxon>Magnoliopsida</taxon>
        <taxon>eudicotyledons</taxon>
        <taxon>Gunneridae</taxon>
        <taxon>Pentapetalae</taxon>
        <taxon>asterids</taxon>
        <taxon>campanulids</taxon>
        <taxon>Asterales</taxon>
        <taxon>Asteraceae</taxon>
        <taxon>Carduoideae</taxon>
        <taxon>Cardueae</taxon>
        <taxon>Carduinae</taxon>
        <taxon>Cynara</taxon>
    </lineage>
</organism>
<evidence type="ECO:0000313" key="2">
    <source>
        <dbReference type="EMBL" id="KVH92085.1"/>
    </source>
</evidence>
<dbReference type="InterPro" id="IPR005630">
    <property type="entry name" value="Terpene_synthase_metal-bd"/>
</dbReference>
<dbReference type="InterPro" id="IPR008949">
    <property type="entry name" value="Isoprenoid_synthase_dom_sf"/>
</dbReference>
<protein>
    <submittedName>
        <fullName evidence="2">Terpene synthase, metal-binding domain-containing protein</fullName>
    </submittedName>
</protein>
<dbReference type="GO" id="GO:0000287">
    <property type="term" value="F:magnesium ion binding"/>
    <property type="evidence" value="ECO:0007669"/>
    <property type="project" value="InterPro"/>
</dbReference>
<dbReference type="Pfam" id="PF03936">
    <property type="entry name" value="Terpene_synth_C"/>
    <property type="match status" value="1"/>
</dbReference>
<dbReference type="Gene3D" id="1.10.600.10">
    <property type="entry name" value="Farnesyl Diphosphate Synthase"/>
    <property type="match status" value="1"/>
</dbReference>
<feature type="domain" description="Terpene synthase metal-binding" evidence="1">
    <location>
        <begin position="9"/>
        <end position="49"/>
    </location>
</feature>
<evidence type="ECO:0000313" key="3">
    <source>
        <dbReference type="Proteomes" id="UP000243975"/>
    </source>
</evidence>
<comment type="caution">
    <text evidence="2">The sequence shown here is derived from an EMBL/GenBank/DDBJ whole genome shotgun (WGS) entry which is preliminary data.</text>
</comment>
<dbReference type="GO" id="GO:0010333">
    <property type="term" value="F:terpene synthase activity"/>
    <property type="evidence" value="ECO:0007669"/>
    <property type="project" value="InterPro"/>
</dbReference>
<gene>
    <name evidence="2" type="ORF">Ccrd_005885</name>
</gene>
<dbReference type="Proteomes" id="UP000243975">
    <property type="component" value="Unassembled WGS sequence"/>
</dbReference>
<proteinExistence type="predicted"/>
<dbReference type="EMBL" id="LEKV01004860">
    <property type="protein sequence ID" value="KVH92085.1"/>
    <property type="molecule type" value="Genomic_DNA"/>
</dbReference>
<accession>A0A103XJX3</accession>
<reference evidence="2 3" key="1">
    <citation type="journal article" date="2016" name="Sci. Rep.">
        <title>The genome sequence of the outbreeding globe artichoke constructed de novo incorporating a phase-aware low-pass sequencing strategy of F1 progeny.</title>
        <authorList>
            <person name="Scaglione D."/>
            <person name="Reyes-Chin-Wo S."/>
            <person name="Acquadro A."/>
            <person name="Froenicke L."/>
            <person name="Portis E."/>
            <person name="Beitel C."/>
            <person name="Tirone M."/>
            <person name="Mauro R."/>
            <person name="Lo Monaco A."/>
            <person name="Mauromicale G."/>
            <person name="Faccioli P."/>
            <person name="Cattivelli L."/>
            <person name="Rieseberg L."/>
            <person name="Michelmore R."/>
            <person name="Lanteri S."/>
        </authorList>
    </citation>
    <scope>NUCLEOTIDE SEQUENCE [LARGE SCALE GENOMIC DNA]</scope>
    <source>
        <strain evidence="2">2C</strain>
    </source>
</reference>
<dbReference type="Gramene" id="KVH92085">
    <property type="protein sequence ID" value="KVH92085"/>
    <property type="gene ID" value="Ccrd_005885"/>
</dbReference>